<name>A0A364NTP1_9PROT</name>
<reference evidence="2 3" key="1">
    <citation type="submission" date="2017-11" db="EMBL/GenBank/DDBJ databases">
        <title>Draft genome sequence of magnetotactic bacterium Magnetospirillum kuznetsovii LBB-42.</title>
        <authorList>
            <person name="Grouzdev D.S."/>
            <person name="Rysina M.S."/>
            <person name="Baslerov R.V."/>
            <person name="Koziaeva V."/>
        </authorList>
    </citation>
    <scope>NUCLEOTIDE SEQUENCE [LARGE SCALE GENOMIC DNA]</scope>
    <source>
        <strain evidence="2 3">LBB-42</strain>
    </source>
</reference>
<feature type="transmembrane region" description="Helical" evidence="1">
    <location>
        <begin position="32"/>
        <end position="60"/>
    </location>
</feature>
<dbReference type="EMBL" id="PGTO01000023">
    <property type="protein sequence ID" value="RAU20438.1"/>
    <property type="molecule type" value="Genomic_DNA"/>
</dbReference>
<evidence type="ECO:0000313" key="2">
    <source>
        <dbReference type="EMBL" id="RAU20438.1"/>
    </source>
</evidence>
<accession>A0A364NTP1</accession>
<organism evidence="2 3">
    <name type="scientific">Paramagnetospirillum kuznetsovii</name>
    <dbReference type="NCBI Taxonomy" id="2053833"/>
    <lineage>
        <taxon>Bacteria</taxon>
        <taxon>Pseudomonadati</taxon>
        <taxon>Pseudomonadota</taxon>
        <taxon>Alphaproteobacteria</taxon>
        <taxon>Rhodospirillales</taxon>
        <taxon>Magnetospirillaceae</taxon>
        <taxon>Paramagnetospirillum</taxon>
    </lineage>
</organism>
<keyword evidence="1" id="KW-1133">Transmembrane helix</keyword>
<gene>
    <name evidence="2" type="ORF">CU669_18480</name>
</gene>
<protein>
    <submittedName>
        <fullName evidence="2">Uncharacterized protein</fullName>
    </submittedName>
</protein>
<evidence type="ECO:0000313" key="3">
    <source>
        <dbReference type="Proteomes" id="UP000251075"/>
    </source>
</evidence>
<keyword evidence="1" id="KW-0812">Transmembrane</keyword>
<proteinExistence type="predicted"/>
<keyword evidence="3" id="KW-1185">Reference proteome</keyword>
<dbReference type="AlphaFoldDB" id="A0A364NTP1"/>
<dbReference type="Proteomes" id="UP000251075">
    <property type="component" value="Unassembled WGS sequence"/>
</dbReference>
<sequence>MKALIRLVGIAVVVFGLGLAGAALLSDAAELQVLFGIFAMAGLLIVLVGGALIALSALWGRGKAKGGGPRLTPEQQQILDSREFQAAHRGEQAGE</sequence>
<keyword evidence="1" id="KW-0472">Membrane</keyword>
<evidence type="ECO:0000256" key="1">
    <source>
        <dbReference type="SAM" id="Phobius"/>
    </source>
</evidence>
<dbReference type="RefSeq" id="WP_112147074.1">
    <property type="nucleotide sequence ID" value="NZ_PGTO01000023.1"/>
</dbReference>
<comment type="caution">
    <text evidence="2">The sequence shown here is derived from an EMBL/GenBank/DDBJ whole genome shotgun (WGS) entry which is preliminary data.</text>
</comment>